<accession>A0A1D8EYE6</accession>
<reference evidence="2" key="1">
    <citation type="submission" date="2016-07" db="EMBL/GenBank/DDBJ databases">
        <authorList>
            <person name="Edmondson J.L."/>
            <person name="Brown K.M."/>
            <person name="Clay L.G."/>
            <person name="Dean J.R."/>
            <person name="Godwin C.O."/>
            <person name="Hill N.P."/>
            <person name="Jones J."/>
            <person name="Jones M.B."/>
            <person name="Lynch M.K."/>
            <person name="Martin S."/>
            <person name="Roark C.M."/>
            <person name="Rogers R.G."/>
            <person name="Savage M.R."/>
            <person name="Schaal D.L."/>
            <person name="Thomason K.A."/>
            <person name="Woodall A.M."/>
            <person name="Plymale R."/>
            <person name="Reyna N."/>
            <person name="Garlena R.A."/>
            <person name="Russell D.A."/>
            <person name="Pope W.H."/>
            <person name="Jacobs-Sera D."/>
            <person name="Hendrix R.W."/>
            <person name="Hatfull G.F."/>
        </authorList>
    </citation>
    <scope>NUCLEOTIDE SEQUENCE [LARGE SCALE GENOMIC DNA]</scope>
</reference>
<evidence type="ECO:0000313" key="2">
    <source>
        <dbReference type="Proteomes" id="UP000222191"/>
    </source>
</evidence>
<sequence>MDQAGGHRQPGGGTVSDCVDETHLQELDGVISPQPWMQWRHVGGVEAPSKTGSYGVTLTSGGLGTVDVFGTLGSLFGSLFGSIPLLFGKSSPLAGLLASASAGGNKNDLLHKLQYSWTNGSPVAQDVYGLITRGGARVSLQPRSRGGLVLRSGYAKHATDPGPLADSSMFGVGADLGRGGTLSLGTTFGIAEKRMNSCTIPLAPERTGWLRLAPGETITAALELRFISEFWENTTIDGGDTGSESSYTTGATRLDLFAVPVISG</sequence>
<dbReference type="EMBL" id="KX589269">
    <property type="protein sequence ID" value="AOT27257.1"/>
    <property type="molecule type" value="Genomic_DNA"/>
</dbReference>
<organism evidence="1 2">
    <name type="scientific">Mycobacterium phage Fortunato</name>
    <dbReference type="NCBI Taxonomy" id="1882439"/>
    <lineage>
        <taxon>Viruses</taxon>
        <taxon>Duplodnaviria</taxon>
        <taxon>Heunggongvirae</taxon>
        <taxon>Uroviricota</taxon>
        <taxon>Caudoviricetes</taxon>
        <taxon>Bclasvirinae</taxon>
        <taxon>Coopervirus</taxon>
        <taxon>Coopervirus fortunato</taxon>
    </lineage>
</organism>
<proteinExistence type="predicted"/>
<dbReference type="Proteomes" id="UP000222191">
    <property type="component" value="Segment"/>
</dbReference>
<evidence type="ECO:0000313" key="1">
    <source>
        <dbReference type="EMBL" id="AOT27257.1"/>
    </source>
</evidence>
<gene>
    <name evidence="1" type="ORF">SEA_FORTUNATO_35</name>
</gene>
<keyword evidence="2" id="KW-1185">Reference proteome</keyword>
<protein>
    <submittedName>
        <fullName evidence="1">Uncharacterized protein</fullName>
    </submittedName>
</protein>
<name>A0A1D8EYE6_9CAUD</name>